<organism evidence="2 3">
    <name type="scientific">Nocardia iowensis</name>
    <dbReference type="NCBI Taxonomy" id="204891"/>
    <lineage>
        <taxon>Bacteria</taxon>
        <taxon>Bacillati</taxon>
        <taxon>Actinomycetota</taxon>
        <taxon>Actinomycetes</taxon>
        <taxon>Mycobacteriales</taxon>
        <taxon>Nocardiaceae</taxon>
        <taxon>Nocardia</taxon>
    </lineage>
</organism>
<feature type="compositionally biased region" description="Pro residues" evidence="1">
    <location>
        <begin position="124"/>
        <end position="136"/>
    </location>
</feature>
<protein>
    <submittedName>
        <fullName evidence="2">YbaB/EbfC family nucleoid-associated protein</fullName>
    </submittedName>
</protein>
<gene>
    <name evidence="2" type="ORF">KV110_04830</name>
</gene>
<keyword evidence="3" id="KW-1185">Reference proteome</keyword>
<dbReference type="EMBL" id="CP078145">
    <property type="protein sequence ID" value="QXN92479.1"/>
    <property type="molecule type" value="Genomic_DNA"/>
</dbReference>
<dbReference type="RefSeq" id="WP_218473795.1">
    <property type="nucleotide sequence ID" value="NZ_BAABJN010000005.1"/>
</dbReference>
<proteinExistence type="predicted"/>
<dbReference type="Proteomes" id="UP000694257">
    <property type="component" value="Chromosome"/>
</dbReference>
<accession>A0ABX8RUA9</accession>
<evidence type="ECO:0000313" key="2">
    <source>
        <dbReference type="EMBL" id="QXN92479.1"/>
    </source>
</evidence>
<feature type="region of interest" description="Disordered" evidence="1">
    <location>
        <begin position="109"/>
        <end position="148"/>
    </location>
</feature>
<dbReference type="Pfam" id="PF02575">
    <property type="entry name" value="YbaB_DNA_bd"/>
    <property type="match status" value="1"/>
</dbReference>
<reference evidence="2 3" key="1">
    <citation type="submission" date="2021-07" db="EMBL/GenBank/DDBJ databases">
        <title>Whole Genome Sequence of Nocardia Iowensis.</title>
        <authorList>
            <person name="Lamm A."/>
            <person name="Collins-Fairclough A.M."/>
            <person name="Bunk B."/>
            <person name="Sproer C."/>
        </authorList>
    </citation>
    <scope>NUCLEOTIDE SEQUENCE [LARGE SCALE GENOMIC DNA]</scope>
    <source>
        <strain evidence="2 3">NRRL 5646</strain>
    </source>
</reference>
<sequence>MTNERLKADAAMMMDALQQQLTGIAAIQQQRMQLTGTASVCDKRIQVTVNANGILIDTRFADDIGDLTFEEIATAMTEAVQAAAADVERQGHDLLQPLRAHKARLPKLSDLVEGAPDLDAHAPRTPPAAAPSPDGPVRPRSVVADQDW</sequence>
<evidence type="ECO:0000313" key="3">
    <source>
        <dbReference type="Proteomes" id="UP000694257"/>
    </source>
</evidence>
<name>A0ABX8RUA9_NOCIO</name>
<dbReference type="InterPro" id="IPR004401">
    <property type="entry name" value="YbaB/EbfC"/>
</dbReference>
<evidence type="ECO:0000256" key="1">
    <source>
        <dbReference type="SAM" id="MobiDB-lite"/>
    </source>
</evidence>